<organism evidence="5 6">
    <name type="scientific">Hymenobacter artigasi</name>
    <dbReference type="NCBI Taxonomy" id="2719616"/>
    <lineage>
        <taxon>Bacteria</taxon>
        <taxon>Pseudomonadati</taxon>
        <taxon>Bacteroidota</taxon>
        <taxon>Cytophagia</taxon>
        <taxon>Cytophagales</taxon>
        <taxon>Hymenobacteraceae</taxon>
        <taxon>Hymenobacter</taxon>
    </lineage>
</organism>
<evidence type="ECO:0000256" key="2">
    <source>
        <dbReference type="ARBA" id="ARBA00022737"/>
    </source>
</evidence>
<feature type="binding site" evidence="3">
    <location>
        <position position="239"/>
    </location>
    <ligand>
        <name>ATP</name>
        <dbReference type="ChEBI" id="CHEBI:30616"/>
    </ligand>
</feature>
<dbReference type="PANTHER" id="PTHR48051">
    <property type="match status" value="1"/>
</dbReference>
<dbReference type="PROSITE" id="PS00107">
    <property type="entry name" value="PROTEIN_KINASE_ATP"/>
    <property type="match status" value="1"/>
</dbReference>
<dbReference type="PANTHER" id="PTHR48051:SF1">
    <property type="entry name" value="RAS SUPPRESSOR PROTEIN 1"/>
    <property type="match status" value="1"/>
</dbReference>
<dbReference type="InterPro" id="IPR011009">
    <property type="entry name" value="Kinase-like_dom_sf"/>
</dbReference>
<keyword evidence="6" id="KW-1185">Reference proteome</keyword>
<name>A0ABX1HNE4_9BACT</name>
<keyword evidence="2" id="KW-0677">Repeat</keyword>
<sequence>MHTLAQLRAGQLHGATRLDLAEGLTEFPREIFALADTLEVLNLTGNALSALPDDLGRLHKLQVLFCSDNQFTEVPAVLGQCPQLSMVGFKANRIRTLPAAALTPALRWLILTDNQLEELPAEIGNCQHLQKLMLAGNRLTALPKALARCTNLELLRIAANELQELPAWLLALPRLAWLAYAGNPFSAPAEARVEAQQHIGSIAWDALTVEEKLGEGASGVIYRALWQHPNVEATEVAVKLFKGAVTSDGLPHCEMLACISAGAHPNLIAVEGKVSGHPAGTEGLVLELIDNAFGNLAGPPSLATCTRDVYKPSTAFSLETALNIAQGIAAAAGHLHAQGIMHGDLYAHNILNTAEGNALLGDFGAASFFNSEDGATAQALQRLEVRAFGCLLEELLTHCAEADKAPTAVATLWDLQRRCVGLQVAGRPLFAEIEKVLAGL</sequence>
<dbReference type="SUPFAM" id="SSF52058">
    <property type="entry name" value="L domain-like"/>
    <property type="match status" value="1"/>
</dbReference>
<comment type="caution">
    <text evidence="5">The sequence shown here is derived from an EMBL/GenBank/DDBJ whole genome shotgun (WGS) entry which is preliminary data.</text>
</comment>
<evidence type="ECO:0000313" key="5">
    <source>
        <dbReference type="EMBL" id="NKI91774.1"/>
    </source>
</evidence>
<keyword evidence="3" id="KW-0547">Nucleotide-binding</keyword>
<dbReference type="EMBL" id="JAAVTK010000023">
    <property type="protein sequence ID" value="NKI91774.1"/>
    <property type="molecule type" value="Genomic_DNA"/>
</dbReference>
<dbReference type="SMART" id="SM00364">
    <property type="entry name" value="LRR_BAC"/>
    <property type="match status" value="5"/>
</dbReference>
<evidence type="ECO:0000259" key="4">
    <source>
        <dbReference type="PROSITE" id="PS50011"/>
    </source>
</evidence>
<dbReference type="InterPro" id="IPR017441">
    <property type="entry name" value="Protein_kinase_ATP_BS"/>
</dbReference>
<evidence type="ECO:0000256" key="1">
    <source>
        <dbReference type="ARBA" id="ARBA00022614"/>
    </source>
</evidence>
<dbReference type="PROSITE" id="PS50011">
    <property type="entry name" value="PROTEIN_KINASE_DOM"/>
    <property type="match status" value="1"/>
</dbReference>
<dbReference type="Pfam" id="PF13855">
    <property type="entry name" value="LRR_8"/>
    <property type="match status" value="1"/>
</dbReference>
<gene>
    <name evidence="5" type="ORF">HBN54_004396</name>
</gene>
<accession>A0ABX1HNE4</accession>
<dbReference type="Pfam" id="PF07714">
    <property type="entry name" value="PK_Tyr_Ser-Thr"/>
    <property type="match status" value="1"/>
</dbReference>
<dbReference type="InterPro" id="IPR001245">
    <property type="entry name" value="Ser-Thr/Tyr_kinase_cat_dom"/>
</dbReference>
<evidence type="ECO:0000256" key="3">
    <source>
        <dbReference type="PROSITE-ProRule" id="PRU10141"/>
    </source>
</evidence>
<reference evidence="5 6" key="1">
    <citation type="submission" date="2020-03" db="EMBL/GenBank/DDBJ databases">
        <title>Genomic Encyclopedia of Type Strains, Phase IV (KMG-V): Genome sequencing to study the core and pangenomes of soil and plant-associated prokaryotes.</title>
        <authorList>
            <person name="Whitman W."/>
        </authorList>
    </citation>
    <scope>NUCLEOTIDE SEQUENCE [LARGE SCALE GENOMIC DNA]</scope>
    <source>
        <strain evidence="5 6">1B</strain>
    </source>
</reference>
<dbReference type="Gene3D" id="1.10.510.10">
    <property type="entry name" value="Transferase(Phosphotransferase) domain 1"/>
    <property type="match status" value="1"/>
</dbReference>
<proteinExistence type="predicted"/>
<dbReference type="InterPro" id="IPR000719">
    <property type="entry name" value="Prot_kinase_dom"/>
</dbReference>
<dbReference type="Gene3D" id="3.80.10.10">
    <property type="entry name" value="Ribonuclease Inhibitor"/>
    <property type="match status" value="2"/>
</dbReference>
<dbReference type="SUPFAM" id="SSF56112">
    <property type="entry name" value="Protein kinase-like (PK-like)"/>
    <property type="match status" value="1"/>
</dbReference>
<dbReference type="InterPro" id="IPR001611">
    <property type="entry name" value="Leu-rich_rpt"/>
</dbReference>
<feature type="domain" description="Protein kinase" evidence="4">
    <location>
        <begin position="207"/>
        <end position="440"/>
    </location>
</feature>
<keyword evidence="3" id="KW-0067">ATP-binding</keyword>
<dbReference type="InterPro" id="IPR032675">
    <property type="entry name" value="LRR_dom_sf"/>
</dbReference>
<evidence type="ECO:0000313" key="6">
    <source>
        <dbReference type="Proteomes" id="UP000717634"/>
    </source>
</evidence>
<keyword evidence="1" id="KW-0433">Leucine-rich repeat</keyword>
<dbReference type="RefSeq" id="WP_168675330.1">
    <property type="nucleotide sequence ID" value="NZ_JAAVTK010000023.1"/>
</dbReference>
<dbReference type="InterPro" id="IPR050216">
    <property type="entry name" value="LRR_domain-containing"/>
</dbReference>
<dbReference type="SMART" id="SM00369">
    <property type="entry name" value="LRR_TYP"/>
    <property type="match status" value="5"/>
</dbReference>
<dbReference type="InterPro" id="IPR003591">
    <property type="entry name" value="Leu-rich_rpt_typical-subtyp"/>
</dbReference>
<dbReference type="Proteomes" id="UP000717634">
    <property type="component" value="Unassembled WGS sequence"/>
</dbReference>
<dbReference type="Gene3D" id="3.30.200.20">
    <property type="entry name" value="Phosphorylase Kinase, domain 1"/>
    <property type="match status" value="1"/>
</dbReference>
<protein>
    <recommendedName>
        <fullName evidence="4">Protein kinase domain-containing protein</fullName>
    </recommendedName>
</protein>